<dbReference type="EMBL" id="VUJX02000005">
    <property type="protein sequence ID" value="KAL0937038.1"/>
    <property type="molecule type" value="Genomic_DNA"/>
</dbReference>
<name>A0ACC3YYJ5_COLTU</name>
<keyword evidence="2" id="KW-1185">Reference proteome</keyword>
<proteinExistence type="predicted"/>
<accession>A0ACC3YYJ5</accession>
<protein>
    <submittedName>
        <fullName evidence="1">L-pipecolate oxidase 2</fullName>
    </submittedName>
</protein>
<dbReference type="Proteomes" id="UP000805649">
    <property type="component" value="Unassembled WGS sequence"/>
</dbReference>
<sequence length="448" mass="49770">MAEPTVLIIGAGTFGISTAYHLAQTYEDPSRVTVIDRRCRISSPSTTDRAAAIDVNRIIRTDYVSPLYCNLANEAIHDWFWSKELGHFFHKTGWIVLDQKDNNFTKSVRRTFQLRGSDYTEDVDCKDLGKQFGFLQGLNTNLLGNGYFNPEAGWCDAASATANFMAAAEAKGVNMITGEVTELLFDFESRKLAGVMTTTGQKLTADKIVIAAGAWTSNLVSPVEEALGLVERDRIENQVKAVGRLSAYYTLSAEETNHLCEVGLPVLAYAGWGILTPPSHDNRILKINDLRTEFVNTITMPSGSQISVPSDQGQFGVSEKLKKEGTKLLDMMVPLLEKGRSPDRWRICWDAKTPTGDWLLCKHPYSELQNLFLAVGGNFNSYKFLPIAGKYMCNVLNERSNGAEKDKAWCWKKEEALKNSDPKEIGSVARATALPELKSFEDGTRPRL</sequence>
<reference evidence="1 2" key="1">
    <citation type="journal article" date="2020" name="Phytopathology">
        <title>Genome Sequence Resources of Colletotrichum truncatum, C. plurivorum, C. musicola, and C. sojae: Four Species Pathogenic to Soybean (Glycine max).</title>
        <authorList>
            <person name="Rogerio F."/>
            <person name="Boufleur T.R."/>
            <person name="Ciampi-Guillardi M."/>
            <person name="Sukno S.A."/>
            <person name="Thon M.R."/>
            <person name="Massola Junior N.S."/>
            <person name="Baroncelli R."/>
        </authorList>
    </citation>
    <scope>NUCLEOTIDE SEQUENCE [LARGE SCALE GENOMIC DNA]</scope>
    <source>
        <strain evidence="1 2">CMES1059</strain>
    </source>
</reference>
<organism evidence="1 2">
    <name type="scientific">Colletotrichum truncatum</name>
    <name type="common">Anthracnose fungus</name>
    <name type="synonym">Colletotrichum capsici</name>
    <dbReference type="NCBI Taxonomy" id="5467"/>
    <lineage>
        <taxon>Eukaryota</taxon>
        <taxon>Fungi</taxon>
        <taxon>Dikarya</taxon>
        <taxon>Ascomycota</taxon>
        <taxon>Pezizomycotina</taxon>
        <taxon>Sordariomycetes</taxon>
        <taxon>Hypocreomycetidae</taxon>
        <taxon>Glomerellales</taxon>
        <taxon>Glomerellaceae</taxon>
        <taxon>Colletotrichum</taxon>
        <taxon>Colletotrichum truncatum species complex</taxon>
    </lineage>
</organism>
<gene>
    <name evidence="1" type="ORF">CTRU02_209254</name>
</gene>
<comment type="caution">
    <text evidence="1">The sequence shown here is derived from an EMBL/GenBank/DDBJ whole genome shotgun (WGS) entry which is preliminary data.</text>
</comment>
<evidence type="ECO:0000313" key="2">
    <source>
        <dbReference type="Proteomes" id="UP000805649"/>
    </source>
</evidence>
<evidence type="ECO:0000313" key="1">
    <source>
        <dbReference type="EMBL" id="KAL0937038.1"/>
    </source>
</evidence>